<organism evidence="4 5">
    <name type="scientific">Halogeometricum luteum</name>
    <dbReference type="NCBI Taxonomy" id="2950537"/>
    <lineage>
        <taxon>Archaea</taxon>
        <taxon>Methanobacteriati</taxon>
        <taxon>Methanobacteriota</taxon>
        <taxon>Stenosarchaea group</taxon>
        <taxon>Halobacteria</taxon>
        <taxon>Halobacteriales</taxon>
        <taxon>Haloferacaceae</taxon>
        <taxon>Halogeometricum</taxon>
    </lineage>
</organism>
<accession>A0ABU2FXT1</accession>
<evidence type="ECO:0000256" key="2">
    <source>
        <dbReference type="SAM" id="MobiDB-lite"/>
    </source>
</evidence>
<dbReference type="Gene3D" id="3.40.50.720">
    <property type="entry name" value="NAD(P)-binding Rossmann-like Domain"/>
    <property type="match status" value="1"/>
</dbReference>
<dbReference type="EMBL" id="JAMQOQ010000001">
    <property type="protein sequence ID" value="MDS0292733.1"/>
    <property type="molecule type" value="Genomic_DNA"/>
</dbReference>
<dbReference type="PANTHER" id="PTHR11510">
    <property type="entry name" value="MYO-INOSITOL-1 PHOSPHATE SYNTHASE"/>
    <property type="match status" value="1"/>
</dbReference>
<evidence type="ECO:0000313" key="5">
    <source>
        <dbReference type="Proteomes" id="UP001254813"/>
    </source>
</evidence>
<feature type="compositionally biased region" description="Acidic residues" evidence="2">
    <location>
        <begin position="428"/>
        <end position="440"/>
    </location>
</feature>
<feature type="domain" description="Myo-inositol-1-phosphate synthase GAPDH-like" evidence="3">
    <location>
        <begin position="237"/>
        <end position="341"/>
    </location>
</feature>
<dbReference type="Pfam" id="PF07994">
    <property type="entry name" value="NAD_binding_5"/>
    <property type="match status" value="1"/>
</dbReference>
<keyword evidence="5" id="KW-1185">Reference proteome</keyword>
<comment type="caution">
    <text evidence="4">The sequence shown here is derived from an EMBL/GenBank/DDBJ whole genome shotgun (WGS) entry which is preliminary data.</text>
</comment>
<evidence type="ECO:0000256" key="1">
    <source>
        <dbReference type="ARBA" id="ARBA00010813"/>
    </source>
</evidence>
<dbReference type="InterPro" id="IPR036291">
    <property type="entry name" value="NAD(P)-bd_dom_sf"/>
</dbReference>
<dbReference type="PIRSF" id="PIRSF015578">
    <property type="entry name" value="Myoinos-ppht_syn"/>
    <property type="match status" value="1"/>
</dbReference>
<feature type="region of interest" description="Disordered" evidence="2">
    <location>
        <begin position="401"/>
        <end position="440"/>
    </location>
</feature>
<protein>
    <submittedName>
        <fullName evidence="4">Inositol-3-phosphate synthase</fullName>
    </submittedName>
</protein>
<sequence>MTRTRTGVWFVGARGNVAATAITGARGIARGTIDDTGMVTAREPCTRLNLPPVDGFVFAGHDIAERPLLHTATDLADSGIVDRATLEAVADDLRGIDERVETGTARNCGSAVSLADGDTLDGVDGDRGVSEVVEQIRADYAAFLEEHDVDRLVVVNLASSEPPVRDPERYDTLDAFESALEADDADLPASSLYAYAALVDGHPYVNFTPSTGSELGGLRELADRENVPHVGRDAKTGETLLKTALGPMFAGRNLRVMSWDGFNILGNGDGKVLDDDENKAGKLQSKGGVLSEVLGDDAHNRVRIDYTPSLGDWKTAWDHVHFEGFMNTKMTLQFTWQGADSALAAPLVLDLVRLVAYADERGEGGTQTHLASFFKEPMDVDEHDLSRQFAMLESYVEAHRDAEAEPAGAVRTDGSGGDEGAVGVDAEANADTDANAEAER</sequence>
<dbReference type="RefSeq" id="WP_310926576.1">
    <property type="nucleotide sequence ID" value="NZ_JAMQOQ010000001.1"/>
</dbReference>
<dbReference type="Proteomes" id="UP001254813">
    <property type="component" value="Unassembled WGS sequence"/>
</dbReference>
<dbReference type="Gene3D" id="3.30.360.10">
    <property type="entry name" value="Dihydrodipicolinate Reductase, domain 2"/>
    <property type="match status" value="1"/>
</dbReference>
<proteinExistence type="inferred from homology"/>
<reference evidence="4 5" key="1">
    <citation type="submission" date="2022-06" db="EMBL/GenBank/DDBJ databases">
        <title>Halogeometricum sp. a new haloarchaeum isolate from saline soil.</title>
        <authorList>
            <person name="Strakova D."/>
            <person name="Galisteo C."/>
            <person name="Sanchez-Porro C."/>
            <person name="Ventosa A."/>
        </authorList>
    </citation>
    <scope>NUCLEOTIDE SEQUENCE [LARGE SCALE GENOMIC DNA]</scope>
    <source>
        <strain evidence="5">S3BR25-2</strain>
    </source>
</reference>
<dbReference type="InterPro" id="IPR002587">
    <property type="entry name" value="Myo-inos-1-P_Synthase"/>
</dbReference>
<dbReference type="SUPFAM" id="SSF55347">
    <property type="entry name" value="Glyceraldehyde-3-phosphate dehydrogenase-like, C-terminal domain"/>
    <property type="match status" value="1"/>
</dbReference>
<dbReference type="InterPro" id="IPR013021">
    <property type="entry name" value="Myo-inos-1-P_Synthase_GAPDH"/>
</dbReference>
<evidence type="ECO:0000259" key="3">
    <source>
        <dbReference type="Pfam" id="PF01658"/>
    </source>
</evidence>
<dbReference type="SUPFAM" id="SSF51735">
    <property type="entry name" value="NAD(P)-binding Rossmann-fold domains"/>
    <property type="match status" value="1"/>
</dbReference>
<comment type="similarity">
    <text evidence="1">Belongs to the myo-inositol 1-phosphate synthase family.</text>
</comment>
<dbReference type="Pfam" id="PF01658">
    <property type="entry name" value="Inos-1-P_synth"/>
    <property type="match status" value="1"/>
</dbReference>
<name>A0ABU2FXT1_9EURY</name>
<gene>
    <name evidence="4" type="ORF">NDI79_00955</name>
</gene>
<evidence type="ECO:0000313" key="4">
    <source>
        <dbReference type="EMBL" id="MDS0292733.1"/>
    </source>
</evidence>